<organism evidence="1 2">
    <name type="scientific">Mucuna pruriens</name>
    <name type="common">Velvet bean</name>
    <name type="synonym">Dolichos pruriens</name>
    <dbReference type="NCBI Taxonomy" id="157652"/>
    <lineage>
        <taxon>Eukaryota</taxon>
        <taxon>Viridiplantae</taxon>
        <taxon>Streptophyta</taxon>
        <taxon>Embryophyta</taxon>
        <taxon>Tracheophyta</taxon>
        <taxon>Spermatophyta</taxon>
        <taxon>Magnoliopsida</taxon>
        <taxon>eudicotyledons</taxon>
        <taxon>Gunneridae</taxon>
        <taxon>Pentapetalae</taxon>
        <taxon>rosids</taxon>
        <taxon>fabids</taxon>
        <taxon>Fabales</taxon>
        <taxon>Fabaceae</taxon>
        <taxon>Papilionoideae</taxon>
        <taxon>50 kb inversion clade</taxon>
        <taxon>NPAAA clade</taxon>
        <taxon>indigoferoid/millettioid clade</taxon>
        <taxon>Phaseoleae</taxon>
        <taxon>Mucuna</taxon>
    </lineage>
</organism>
<evidence type="ECO:0000313" key="2">
    <source>
        <dbReference type="Proteomes" id="UP000257109"/>
    </source>
</evidence>
<reference evidence="1" key="1">
    <citation type="submission" date="2018-05" db="EMBL/GenBank/DDBJ databases">
        <title>Draft genome of Mucuna pruriens seed.</title>
        <authorList>
            <person name="Nnadi N.E."/>
            <person name="Vos R."/>
            <person name="Hasami M.H."/>
            <person name="Devisetty U.K."/>
            <person name="Aguiy J.C."/>
        </authorList>
    </citation>
    <scope>NUCLEOTIDE SEQUENCE [LARGE SCALE GENOMIC DNA]</scope>
    <source>
        <strain evidence="1">JCA_2017</strain>
    </source>
</reference>
<accession>A0A371GG62</accession>
<gene>
    <name evidence="1" type="ORF">CR513_28707</name>
</gene>
<name>A0A371GG62_MUCPR</name>
<dbReference type="AlphaFoldDB" id="A0A371GG62"/>
<comment type="caution">
    <text evidence="1">The sequence shown here is derived from an EMBL/GenBank/DDBJ whole genome shotgun (WGS) entry which is preliminary data.</text>
</comment>
<protein>
    <submittedName>
        <fullName evidence="1">Uncharacterized protein</fullName>
    </submittedName>
</protein>
<dbReference type="PANTHER" id="PTHR10775">
    <property type="entry name" value="OS08G0208400 PROTEIN"/>
    <property type="match status" value="1"/>
</dbReference>
<sequence>MAIRSTQEIAKPLQNRNLVLSMINDAFWINKLDDVEFDTYEGPYEFVDNMPNEENEEIGDLVRDCNQKFYERCQKYSKLSFLLRLYHIKCLYGMTDKAITMILELLKYAFEYAKIPNFFFFEAKKICKHCKKSRGKPKGTNGKKKLLVNFLCYFPLKPRLQRLFMCPKIATPIRWHVLNSNLDGLLRHPRDAKA</sequence>
<dbReference type="PANTHER" id="PTHR10775:SF158">
    <property type="entry name" value="TNP2-LIKE TRANSPOSON PROTEIN"/>
    <property type="match status" value="1"/>
</dbReference>
<dbReference type="EMBL" id="QJKJ01005638">
    <property type="protein sequence ID" value="RDX89555.1"/>
    <property type="molecule type" value="Genomic_DNA"/>
</dbReference>
<dbReference type="Proteomes" id="UP000257109">
    <property type="component" value="Unassembled WGS sequence"/>
</dbReference>
<dbReference type="OrthoDB" id="1932595at2759"/>
<feature type="non-terminal residue" evidence="1">
    <location>
        <position position="1"/>
    </location>
</feature>
<evidence type="ECO:0000313" key="1">
    <source>
        <dbReference type="EMBL" id="RDX89555.1"/>
    </source>
</evidence>
<keyword evidence="2" id="KW-1185">Reference proteome</keyword>
<proteinExistence type="predicted"/>